<dbReference type="Pfam" id="PF03900">
    <property type="entry name" value="Porphobil_deamC"/>
    <property type="match status" value="1"/>
</dbReference>
<comment type="cofactor">
    <cofactor evidence="8">
        <name>dipyrromethane</name>
        <dbReference type="ChEBI" id="CHEBI:60342"/>
    </cofactor>
    <text evidence="8">Binds 1 dipyrromethane group covalently.</text>
</comment>
<evidence type="ECO:0000259" key="9">
    <source>
        <dbReference type="Pfam" id="PF01379"/>
    </source>
</evidence>
<dbReference type="FunFam" id="3.30.160.40:FF:000001">
    <property type="entry name" value="Porphobilinogen deaminase"/>
    <property type="match status" value="1"/>
</dbReference>
<dbReference type="Proteomes" id="UP000320948">
    <property type="component" value="Unassembled WGS sequence"/>
</dbReference>
<dbReference type="SUPFAM" id="SSF54782">
    <property type="entry name" value="Porphobilinogen deaminase (hydroxymethylbilane synthase), C-terminal domain"/>
    <property type="match status" value="1"/>
</dbReference>
<evidence type="ECO:0000256" key="4">
    <source>
        <dbReference type="ARBA" id="ARBA00011245"/>
    </source>
</evidence>
<evidence type="ECO:0000256" key="7">
    <source>
        <dbReference type="ARBA" id="ARBA00048169"/>
    </source>
</evidence>
<evidence type="ECO:0000256" key="1">
    <source>
        <dbReference type="ARBA" id="ARBA00002869"/>
    </source>
</evidence>
<evidence type="ECO:0000256" key="3">
    <source>
        <dbReference type="ARBA" id="ARBA00005638"/>
    </source>
</evidence>
<dbReference type="GO" id="GO:0005737">
    <property type="term" value="C:cytoplasm"/>
    <property type="evidence" value="ECO:0007669"/>
    <property type="project" value="UniProtKB-UniRule"/>
</dbReference>
<dbReference type="PANTHER" id="PTHR11557:SF0">
    <property type="entry name" value="PORPHOBILINOGEN DEAMINASE"/>
    <property type="match status" value="1"/>
</dbReference>
<accession>A0A6N4R0D5</accession>
<dbReference type="InterPro" id="IPR000860">
    <property type="entry name" value="HemC"/>
</dbReference>
<comment type="catalytic activity">
    <reaction evidence="7 8">
        <text>4 porphobilinogen + H2O = hydroxymethylbilane + 4 NH4(+)</text>
        <dbReference type="Rhea" id="RHEA:13185"/>
        <dbReference type="ChEBI" id="CHEBI:15377"/>
        <dbReference type="ChEBI" id="CHEBI:28938"/>
        <dbReference type="ChEBI" id="CHEBI:57845"/>
        <dbReference type="ChEBI" id="CHEBI:58126"/>
        <dbReference type="EC" id="2.5.1.61"/>
    </reaction>
</comment>
<comment type="miscellaneous">
    <text evidence="8">The porphobilinogen subunits are added to the dipyrromethane group.</text>
</comment>
<dbReference type="PIRSF" id="PIRSF001438">
    <property type="entry name" value="4pyrrol_synth_OHMeBilane_synth"/>
    <property type="match status" value="1"/>
</dbReference>
<evidence type="ECO:0000256" key="8">
    <source>
        <dbReference type="HAMAP-Rule" id="MF_00260"/>
    </source>
</evidence>
<organism evidence="11 12">
    <name type="scientific">Blastochloris viridis</name>
    <name type="common">Rhodopseudomonas viridis</name>
    <dbReference type="NCBI Taxonomy" id="1079"/>
    <lineage>
        <taxon>Bacteria</taxon>
        <taxon>Pseudomonadati</taxon>
        <taxon>Pseudomonadota</taxon>
        <taxon>Alphaproteobacteria</taxon>
        <taxon>Hyphomicrobiales</taxon>
        <taxon>Blastochloridaceae</taxon>
        <taxon>Blastochloris</taxon>
    </lineage>
</organism>
<dbReference type="Pfam" id="PF01379">
    <property type="entry name" value="Porphobil_deam"/>
    <property type="match status" value="1"/>
</dbReference>
<dbReference type="InterPro" id="IPR022419">
    <property type="entry name" value="Porphobilin_deaminase_cofac_BS"/>
</dbReference>
<dbReference type="EMBL" id="VAFM01000002">
    <property type="protein sequence ID" value="TKW60865.1"/>
    <property type="molecule type" value="Genomic_DNA"/>
</dbReference>
<dbReference type="EC" id="2.5.1.61" evidence="8"/>
<comment type="caution">
    <text evidence="11">The sequence shown here is derived from an EMBL/GenBank/DDBJ whole genome shotgun (WGS) entry which is preliminary data.</text>
</comment>
<feature type="domain" description="Porphobilinogen deaminase C-terminal" evidence="10">
    <location>
        <begin position="228"/>
        <end position="298"/>
    </location>
</feature>
<evidence type="ECO:0000256" key="5">
    <source>
        <dbReference type="ARBA" id="ARBA00022679"/>
    </source>
</evidence>
<dbReference type="InterPro" id="IPR022417">
    <property type="entry name" value="Porphobilin_deaminase_N"/>
</dbReference>
<evidence type="ECO:0000313" key="12">
    <source>
        <dbReference type="Proteomes" id="UP000320948"/>
    </source>
</evidence>
<keyword evidence="6 8" id="KW-0627">Porphyrin biosynthesis</keyword>
<dbReference type="AlphaFoldDB" id="A0A6N4R0D5"/>
<gene>
    <name evidence="8 11" type="primary">hemC</name>
    <name evidence="11" type="ORF">DI628_08235</name>
</gene>
<dbReference type="PROSITE" id="PS00533">
    <property type="entry name" value="PORPHOBILINOGEN_DEAM"/>
    <property type="match status" value="1"/>
</dbReference>
<dbReference type="Gene3D" id="3.40.190.10">
    <property type="entry name" value="Periplasmic binding protein-like II"/>
    <property type="match status" value="2"/>
</dbReference>
<dbReference type="GO" id="GO:0004418">
    <property type="term" value="F:hydroxymethylbilane synthase activity"/>
    <property type="evidence" value="ECO:0007669"/>
    <property type="project" value="UniProtKB-UniRule"/>
</dbReference>
<evidence type="ECO:0000256" key="2">
    <source>
        <dbReference type="ARBA" id="ARBA00004735"/>
    </source>
</evidence>
<dbReference type="UniPathway" id="UPA00251">
    <property type="reaction ID" value="UER00319"/>
</dbReference>
<dbReference type="Gene3D" id="3.30.160.40">
    <property type="entry name" value="Porphobilinogen deaminase, C-terminal domain"/>
    <property type="match status" value="1"/>
</dbReference>
<reference evidence="11 12" key="1">
    <citation type="journal article" date="2017" name="Nat. Commun.">
        <title>In situ click chemistry generation of cyclooxygenase-2 inhibitors.</title>
        <authorList>
            <person name="Bhardwaj A."/>
            <person name="Kaur J."/>
            <person name="Wuest M."/>
            <person name="Wuest F."/>
        </authorList>
    </citation>
    <scope>NUCLEOTIDE SEQUENCE [LARGE SCALE GENOMIC DNA]</scope>
    <source>
        <strain evidence="11">S2_018_000_R2_106</strain>
    </source>
</reference>
<feature type="modified residue" description="S-(dipyrrolylmethanemethyl)cysteine" evidence="8">
    <location>
        <position position="244"/>
    </location>
</feature>
<evidence type="ECO:0000259" key="10">
    <source>
        <dbReference type="Pfam" id="PF03900"/>
    </source>
</evidence>
<evidence type="ECO:0000256" key="6">
    <source>
        <dbReference type="ARBA" id="ARBA00023244"/>
    </source>
</evidence>
<comment type="function">
    <text evidence="1 8">Tetrapolymerization of the monopyrrole PBG into the hydroxymethylbilane pre-uroporphyrinogen in several discrete steps.</text>
</comment>
<dbReference type="FunFam" id="3.40.190.10:FF:000005">
    <property type="entry name" value="Porphobilinogen deaminase"/>
    <property type="match status" value="1"/>
</dbReference>
<dbReference type="PRINTS" id="PR00151">
    <property type="entry name" value="PORPHBDMNASE"/>
</dbReference>
<comment type="subunit">
    <text evidence="4 8">Monomer.</text>
</comment>
<dbReference type="InterPro" id="IPR036803">
    <property type="entry name" value="Porphobilinogen_deaminase_C_sf"/>
</dbReference>
<dbReference type="SUPFAM" id="SSF53850">
    <property type="entry name" value="Periplasmic binding protein-like II"/>
    <property type="match status" value="1"/>
</dbReference>
<dbReference type="GO" id="GO:0006782">
    <property type="term" value="P:protoporphyrinogen IX biosynthetic process"/>
    <property type="evidence" value="ECO:0007669"/>
    <property type="project" value="UniProtKB-UniRule"/>
</dbReference>
<dbReference type="HAMAP" id="MF_00260">
    <property type="entry name" value="Porphobil_deam"/>
    <property type="match status" value="1"/>
</dbReference>
<comment type="similarity">
    <text evidence="3 8">Belongs to the HMBS family.</text>
</comment>
<name>A0A6N4R0D5_BLAVI</name>
<feature type="domain" description="Porphobilinogen deaminase N-terminal" evidence="9">
    <location>
        <begin position="5"/>
        <end position="214"/>
    </location>
</feature>
<comment type="pathway">
    <text evidence="2">Porphyrin-containing compound metabolism; protoporphyrin-IX biosynthesis; coproporphyrinogen-III from 5-aminolevulinate: step 2/4.</text>
</comment>
<proteinExistence type="inferred from homology"/>
<protein>
    <recommendedName>
        <fullName evidence="8">Porphobilinogen deaminase</fullName>
        <shortName evidence="8">PBG</shortName>
        <ecNumber evidence="8">2.5.1.61</ecNumber>
    </recommendedName>
    <alternativeName>
        <fullName evidence="8">Hydroxymethylbilane synthase</fullName>
        <shortName evidence="8">HMBS</shortName>
    </alternativeName>
    <alternativeName>
        <fullName evidence="8">Pre-uroporphyrinogen synthase</fullName>
    </alternativeName>
</protein>
<evidence type="ECO:0000313" key="11">
    <source>
        <dbReference type="EMBL" id="TKW60865.1"/>
    </source>
</evidence>
<dbReference type="InterPro" id="IPR022418">
    <property type="entry name" value="Porphobilinogen_deaminase_C"/>
</dbReference>
<dbReference type="NCBIfam" id="TIGR00212">
    <property type="entry name" value="hemC"/>
    <property type="match status" value="1"/>
</dbReference>
<keyword evidence="5 8" id="KW-0808">Transferase</keyword>
<dbReference type="PANTHER" id="PTHR11557">
    <property type="entry name" value="PORPHOBILINOGEN DEAMINASE"/>
    <property type="match status" value="1"/>
</dbReference>
<sequence>MARTFRIATRKSKMAMAQTNRIIGLLKAVAPEHDFVAHEVVSDGCYERFKGDLQTIGGKGAFVKALEHAMLTGEADMAMHSLKDVPGDVPLPEGLCLPCVLQRDDLRDAAVCRPGESLVALKPGSKIGTSSVRRAAQLKMNFPHLEIVPLRGNADTRVAKVDSGEVDAAILALAGLRRIGLEGRVCDVFEPDVMLPAIGQGVVCVEARDDDPELLGLLAKINHPDTMACITAERAMLMKLQGNCHTPIAGYCEITGNRNLRLIAMVSSLDGTEVLRARDKMTYDDAVKLGETVADELLAQGAARLLSNA</sequence>